<dbReference type="InterPro" id="IPR016181">
    <property type="entry name" value="Acyl_CoA_acyltransferase"/>
</dbReference>
<gene>
    <name evidence="2" type="ORF">EKH80_12640</name>
</gene>
<dbReference type="AlphaFoldDB" id="A0A432M535"/>
<feature type="domain" description="N-acetyltransferase" evidence="1">
    <location>
        <begin position="1"/>
        <end position="142"/>
    </location>
</feature>
<proteinExistence type="predicted"/>
<dbReference type="PROSITE" id="PS51186">
    <property type="entry name" value="GNAT"/>
    <property type="match status" value="1"/>
</dbReference>
<dbReference type="SUPFAM" id="SSF55729">
    <property type="entry name" value="Acyl-CoA N-acyltransferases (Nat)"/>
    <property type="match status" value="1"/>
</dbReference>
<dbReference type="RefSeq" id="WP_126685118.1">
    <property type="nucleotide sequence ID" value="NZ_RYYV01000008.1"/>
</dbReference>
<dbReference type="Proteomes" id="UP000274358">
    <property type="component" value="Unassembled WGS sequence"/>
</dbReference>
<accession>A0A432M535</accession>
<dbReference type="Pfam" id="PF00583">
    <property type="entry name" value="Acetyltransf_1"/>
    <property type="match status" value="1"/>
</dbReference>
<protein>
    <submittedName>
        <fullName evidence="2">GNAT family N-acetyltransferase</fullName>
    </submittedName>
</protein>
<comment type="caution">
    <text evidence="2">The sequence shown here is derived from an EMBL/GenBank/DDBJ whole genome shotgun (WGS) entry which is preliminary data.</text>
</comment>
<organism evidence="2 3">
    <name type="scientific">Dyella choica</name>
    <dbReference type="NCBI Taxonomy" id="1927959"/>
    <lineage>
        <taxon>Bacteria</taxon>
        <taxon>Pseudomonadati</taxon>
        <taxon>Pseudomonadota</taxon>
        <taxon>Gammaproteobacteria</taxon>
        <taxon>Lysobacterales</taxon>
        <taxon>Rhodanobacteraceae</taxon>
        <taxon>Dyella</taxon>
    </lineage>
</organism>
<evidence type="ECO:0000313" key="3">
    <source>
        <dbReference type="Proteomes" id="UP000274358"/>
    </source>
</evidence>
<dbReference type="EMBL" id="RYYV01000008">
    <property type="protein sequence ID" value="RUL74922.1"/>
    <property type="molecule type" value="Genomic_DNA"/>
</dbReference>
<keyword evidence="3" id="KW-1185">Reference proteome</keyword>
<keyword evidence="2" id="KW-0808">Transferase</keyword>
<dbReference type="Gene3D" id="3.40.630.30">
    <property type="match status" value="1"/>
</dbReference>
<dbReference type="OrthoDB" id="9787920at2"/>
<name>A0A432M535_9GAMM</name>
<evidence type="ECO:0000259" key="1">
    <source>
        <dbReference type="PROSITE" id="PS51186"/>
    </source>
</evidence>
<reference evidence="2 3" key="1">
    <citation type="submission" date="2018-12" db="EMBL/GenBank/DDBJ databases">
        <title>Dyella dinghuensis sp. nov. DHOA06 and Dyella choica sp. nov. 4M-K27, isolated from forest soil.</title>
        <authorList>
            <person name="Qiu L.-H."/>
            <person name="Gao Z.-H."/>
        </authorList>
    </citation>
    <scope>NUCLEOTIDE SEQUENCE [LARGE SCALE GENOMIC DNA]</scope>
    <source>
        <strain evidence="2 3">4M-K27</strain>
    </source>
</reference>
<evidence type="ECO:0000313" key="2">
    <source>
        <dbReference type="EMBL" id="RUL74922.1"/>
    </source>
</evidence>
<dbReference type="CDD" id="cd04301">
    <property type="entry name" value="NAT_SF"/>
    <property type="match status" value="1"/>
</dbReference>
<dbReference type="GO" id="GO:0016747">
    <property type="term" value="F:acyltransferase activity, transferring groups other than amino-acyl groups"/>
    <property type="evidence" value="ECO:0007669"/>
    <property type="project" value="InterPro"/>
</dbReference>
<sequence>MDSPSIILTDTPTTDELGAIRRQLDQFNFAACGISDQRPLALLVRDPATGDVVGGLNGRTSRGMLFIDVFFLPESMRGTGLGSRLLRMAEEEGLQRGCRSGLLFTNNFQAPDFYRKHGWREFGRFATDPPGTSRIYFSKELG</sequence>
<dbReference type="InterPro" id="IPR000182">
    <property type="entry name" value="GNAT_dom"/>
</dbReference>